<dbReference type="OrthoDB" id="7876889at2"/>
<dbReference type="InterPro" id="IPR027275">
    <property type="entry name" value="PRC-brl_dom"/>
</dbReference>
<protein>
    <recommendedName>
        <fullName evidence="2">PRC-barrel domain-containing protein</fullName>
    </recommendedName>
</protein>
<dbReference type="SUPFAM" id="SSF50346">
    <property type="entry name" value="PRC-barrel domain"/>
    <property type="match status" value="1"/>
</dbReference>
<evidence type="ECO:0000259" key="2">
    <source>
        <dbReference type="Pfam" id="PF05239"/>
    </source>
</evidence>
<gene>
    <name evidence="3" type="ORF">C4N9_14270</name>
</gene>
<dbReference type="EMBL" id="QEYD01000008">
    <property type="protein sequence ID" value="PWE28009.1"/>
    <property type="molecule type" value="Genomic_DNA"/>
</dbReference>
<dbReference type="Gene3D" id="2.30.30.240">
    <property type="entry name" value="PRC-barrel domain"/>
    <property type="match status" value="1"/>
</dbReference>
<feature type="chain" id="PRO_5015576413" description="PRC-barrel domain-containing protein" evidence="1">
    <location>
        <begin position="27"/>
        <end position="231"/>
    </location>
</feature>
<evidence type="ECO:0000313" key="4">
    <source>
        <dbReference type="Proteomes" id="UP000244940"/>
    </source>
</evidence>
<comment type="caution">
    <text evidence="3">The sequence shown here is derived from an EMBL/GenBank/DDBJ whole genome shotgun (WGS) entry which is preliminary data.</text>
</comment>
<evidence type="ECO:0000313" key="3">
    <source>
        <dbReference type="EMBL" id="PWE28009.1"/>
    </source>
</evidence>
<feature type="signal peptide" evidence="1">
    <location>
        <begin position="1"/>
        <end position="26"/>
    </location>
</feature>
<feature type="domain" description="PRC-barrel" evidence="2">
    <location>
        <begin position="146"/>
        <end position="208"/>
    </location>
</feature>
<dbReference type="GeneID" id="94366058"/>
<dbReference type="InterPro" id="IPR011033">
    <property type="entry name" value="PRC_barrel-like_sf"/>
</dbReference>
<evidence type="ECO:0000256" key="1">
    <source>
        <dbReference type="SAM" id="SignalP"/>
    </source>
</evidence>
<accession>A0A2U2C829</accession>
<keyword evidence="4" id="KW-1185">Reference proteome</keyword>
<dbReference type="RefSeq" id="WP_109534005.1">
    <property type="nucleotide sequence ID" value="NZ_QEYD01000008.1"/>
</dbReference>
<reference evidence="3 4" key="1">
    <citation type="submission" date="2018-05" db="EMBL/GenBank/DDBJ databases">
        <title>Pararhodobacter marina sp. nov., isolated from deep-sea water of the Indian Ocean.</title>
        <authorList>
            <person name="Lai Q.Sr."/>
            <person name="Liu X."/>
            <person name="Shao Z."/>
        </authorList>
    </citation>
    <scope>NUCLEOTIDE SEQUENCE [LARGE SCALE GENOMIC DNA]</scope>
    <source>
        <strain evidence="3 4">CIC4N-9</strain>
    </source>
</reference>
<dbReference type="AlphaFoldDB" id="A0A2U2C829"/>
<dbReference type="Pfam" id="PF05239">
    <property type="entry name" value="PRC"/>
    <property type="match status" value="1"/>
</dbReference>
<dbReference type="Proteomes" id="UP000244940">
    <property type="component" value="Unassembled WGS sequence"/>
</dbReference>
<organism evidence="3 4">
    <name type="scientific">Pararhodobacter marinus</name>
    <dbReference type="NCBI Taxonomy" id="2184063"/>
    <lineage>
        <taxon>Bacteria</taxon>
        <taxon>Pseudomonadati</taxon>
        <taxon>Pseudomonadota</taxon>
        <taxon>Alphaproteobacteria</taxon>
        <taxon>Rhodobacterales</taxon>
        <taxon>Paracoccaceae</taxon>
        <taxon>Pararhodobacter</taxon>
    </lineage>
</organism>
<name>A0A2U2C829_9RHOB</name>
<proteinExistence type="predicted"/>
<sequence length="231" mass="24118">MKPNKFLPFALILGMTAGSTAVYAQAMDNTTDVDANAATELCEGEDCTTMEQSADAESDIAPLDETDATADAETDMMPADDTEMSTTADADATMGTTADDDAVAADEPLLPMGDAETDMAADGDMDTMATEEGHSIVDIASLASSEDLVGTRAYDTNDEWVGEISAVIPADAEGGEERFVIDVGGFLGIGEKPVALGSESLQVSVDEDGDIDHVVIDHSMEELEAMPEVEM</sequence>
<keyword evidence="1" id="KW-0732">Signal</keyword>